<keyword evidence="1" id="KW-0732">Signal</keyword>
<dbReference type="AlphaFoldDB" id="A0AAJ5WDA2"/>
<evidence type="ECO:0000313" key="2">
    <source>
        <dbReference type="EMBL" id="WEK21359.1"/>
    </source>
</evidence>
<feature type="signal peptide" evidence="1">
    <location>
        <begin position="1"/>
        <end position="26"/>
    </location>
</feature>
<protein>
    <submittedName>
        <fullName evidence="2">Conjugal transfer protein TraI</fullName>
    </submittedName>
</protein>
<evidence type="ECO:0000256" key="1">
    <source>
        <dbReference type="SAM" id="SignalP"/>
    </source>
</evidence>
<dbReference type="EMBL" id="CP119313">
    <property type="protein sequence ID" value="WEK21359.1"/>
    <property type="molecule type" value="Genomic_DNA"/>
</dbReference>
<organism evidence="2 3">
    <name type="scientific">Candidatus Pedobacter colombiensis</name>
    <dbReference type="NCBI Taxonomy" id="3121371"/>
    <lineage>
        <taxon>Bacteria</taxon>
        <taxon>Pseudomonadati</taxon>
        <taxon>Bacteroidota</taxon>
        <taxon>Sphingobacteriia</taxon>
        <taxon>Sphingobacteriales</taxon>
        <taxon>Sphingobacteriaceae</taxon>
        <taxon>Pedobacter</taxon>
    </lineage>
</organism>
<accession>A0AAJ5WDA2</accession>
<reference evidence="2" key="1">
    <citation type="submission" date="2023-03" db="EMBL/GenBank/DDBJ databases">
        <title>Andean soil-derived lignocellulolytic bacterial consortium as a source of novel taxa and putative plastic-active enzymes.</title>
        <authorList>
            <person name="Diaz-Garcia L."/>
            <person name="Chuvochina M."/>
            <person name="Feuerriegel G."/>
            <person name="Bunk B."/>
            <person name="Sproer C."/>
            <person name="Streit W.R."/>
            <person name="Rodriguez L.M."/>
            <person name="Overmann J."/>
            <person name="Jimenez D.J."/>
        </authorList>
    </citation>
    <scope>NUCLEOTIDE SEQUENCE</scope>
    <source>
        <strain evidence="2">MAG 3858</strain>
    </source>
</reference>
<dbReference type="Proteomes" id="UP001214530">
    <property type="component" value="Chromosome"/>
</dbReference>
<feature type="chain" id="PRO_5042487238" evidence="1">
    <location>
        <begin position="27"/>
        <end position="230"/>
    </location>
</feature>
<sequence>MKTIKKHIRYMVLAFCLAFTVLPVQRAQAFPFFLEIIRQAVIKAIKAADLAIQRQQNKVIWLQNAQKVIENAMSKLKLTEISEWTDRQREQYQQYFDELWRVKAAISYYQRIGEITRKQILLVKEFERTWGLIKKDKHFTADEILYMSKVYTGILNETIKNVDQMMLVINSMKTQMSDAKRLELVNEAASRVDENYDDLRQFNTQNMMLSLNRAKSENERDYVKRLYGIR</sequence>
<proteinExistence type="predicted"/>
<gene>
    <name evidence="2" type="ORF">P0Y49_09420</name>
</gene>
<name>A0AAJ5WDA2_9SPHI</name>
<evidence type="ECO:0000313" key="3">
    <source>
        <dbReference type="Proteomes" id="UP001214530"/>
    </source>
</evidence>